<dbReference type="InterPro" id="IPR020084">
    <property type="entry name" value="NUDIX_hydrolase_CS"/>
</dbReference>
<organism evidence="3 4">
    <name type="scientific">candidate division WWE3 bacterium RIFCSPLOWO2_01_FULL_42_11</name>
    <dbReference type="NCBI Taxonomy" id="1802627"/>
    <lineage>
        <taxon>Bacteria</taxon>
        <taxon>Katanobacteria</taxon>
    </lineage>
</organism>
<dbReference type="PANTHER" id="PTHR43736:SF2">
    <property type="entry name" value="MUTT_NUDIX FAMILY PROTEIN"/>
    <property type="match status" value="1"/>
</dbReference>
<proteinExistence type="predicted"/>
<comment type="caution">
    <text evidence="3">The sequence shown here is derived from an EMBL/GenBank/DDBJ whole genome shotgun (WGS) entry which is preliminary data.</text>
</comment>
<dbReference type="Gene3D" id="3.90.79.10">
    <property type="entry name" value="Nucleoside Triphosphate Pyrophosphohydrolase"/>
    <property type="match status" value="1"/>
</dbReference>
<dbReference type="InterPro" id="IPR036388">
    <property type="entry name" value="WH-like_DNA-bd_sf"/>
</dbReference>
<dbReference type="SUPFAM" id="SSF55811">
    <property type="entry name" value="Nudix"/>
    <property type="match status" value="1"/>
</dbReference>
<dbReference type="GO" id="GO:0016787">
    <property type="term" value="F:hydrolase activity"/>
    <property type="evidence" value="ECO:0007669"/>
    <property type="project" value="UniProtKB-KW"/>
</dbReference>
<dbReference type="AlphaFoldDB" id="A0A1F4VQD5"/>
<dbReference type="SUPFAM" id="SSF46785">
    <property type="entry name" value="Winged helix' DNA-binding domain"/>
    <property type="match status" value="1"/>
</dbReference>
<feature type="domain" description="Nudix hydrolase" evidence="2">
    <location>
        <begin position="96"/>
        <end position="243"/>
    </location>
</feature>
<evidence type="ECO:0000259" key="2">
    <source>
        <dbReference type="PROSITE" id="PS51462"/>
    </source>
</evidence>
<dbReference type="EMBL" id="MEVK01000021">
    <property type="protein sequence ID" value="OGC59188.1"/>
    <property type="molecule type" value="Genomic_DNA"/>
</dbReference>
<keyword evidence="1" id="KW-0378">Hydrolase</keyword>
<sequence length="247" mass="28129">MKFVSLDNVTQCAIYTLMENLNPTQLKILSALLFKPRARFRDLNTEFSGTDLFSYHVRTLVQSGLIKKESSLYSLTAKGKIVAGGIDTSTKTMEKQPKIGVLLIPIKQEGGKKKYLTQRRSKEPFYGYYGFIAGKMRLGETVEETAKRELMEEAGLTGKVDHSYVLHDLVYSRSTGELLDDKFLNIVVMTDLGGALLEETEEGVNKFIELKDFEHLSPKFWDLENMIKRSKAKNMRFQETKSYVEAL</sequence>
<name>A0A1F4VQD5_UNCKA</name>
<dbReference type="InterPro" id="IPR000086">
    <property type="entry name" value="NUDIX_hydrolase_dom"/>
</dbReference>
<evidence type="ECO:0000313" key="3">
    <source>
        <dbReference type="EMBL" id="OGC59188.1"/>
    </source>
</evidence>
<protein>
    <recommendedName>
        <fullName evidence="2">Nudix hydrolase domain-containing protein</fullName>
    </recommendedName>
</protein>
<dbReference type="Pfam" id="PF00293">
    <property type="entry name" value="NUDIX"/>
    <property type="match status" value="1"/>
</dbReference>
<dbReference type="InterPro" id="IPR015797">
    <property type="entry name" value="NUDIX_hydrolase-like_dom_sf"/>
</dbReference>
<dbReference type="STRING" id="1802627.A3A70_02965"/>
<evidence type="ECO:0000313" key="4">
    <source>
        <dbReference type="Proteomes" id="UP000178964"/>
    </source>
</evidence>
<dbReference type="Proteomes" id="UP000178964">
    <property type="component" value="Unassembled WGS sequence"/>
</dbReference>
<dbReference type="Gene3D" id="1.10.10.10">
    <property type="entry name" value="Winged helix-like DNA-binding domain superfamily/Winged helix DNA-binding domain"/>
    <property type="match status" value="1"/>
</dbReference>
<accession>A0A1F4VQD5</accession>
<dbReference type="InterPro" id="IPR036390">
    <property type="entry name" value="WH_DNA-bd_sf"/>
</dbReference>
<evidence type="ECO:0000256" key="1">
    <source>
        <dbReference type="ARBA" id="ARBA00022801"/>
    </source>
</evidence>
<gene>
    <name evidence="3" type="ORF">A3A70_02965</name>
</gene>
<dbReference type="PROSITE" id="PS00893">
    <property type="entry name" value="NUDIX_BOX"/>
    <property type="match status" value="1"/>
</dbReference>
<reference evidence="3 4" key="1">
    <citation type="journal article" date="2016" name="Nat. Commun.">
        <title>Thousands of microbial genomes shed light on interconnected biogeochemical processes in an aquifer system.</title>
        <authorList>
            <person name="Anantharaman K."/>
            <person name="Brown C.T."/>
            <person name="Hug L.A."/>
            <person name="Sharon I."/>
            <person name="Castelle C.J."/>
            <person name="Probst A.J."/>
            <person name="Thomas B.C."/>
            <person name="Singh A."/>
            <person name="Wilkins M.J."/>
            <person name="Karaoz U."/>
            <person name="Brodie E.L."/>
            <person name="Williams K.H."/>
            <person name="Hubbard S.S."/>
            <person name="Banfield J.F."/>
        </authorList>
    </citation>
    <scope>NUCLEOTIDE SEQUENCE [LARGE SCALE GENOMIC DNA]</scope>
</reference>
<dbReference type="PROSITE" id="PS51462">
    <property type="entry name" value="NUDIX"/>
    <property type="match status" value="1"/>
</dbReference>
<dbReference type="PANTHER" id="PTHR43736">
    <property type="entry name" value="ADP-RIBOSE PYROPHOSPHATASE"/>
    <property type="match status" value="1"/>
</dbReference>